<evidence type="ECO:0000256" key="1">
    <source>
        <dbReference type="SAM" id="MobiDB-lite"/>
    </source>
</evidence>
<feature type="region of interest" description="Disordered" evidence="1">
    <location>
        <begin position="1"/>
        <end position="26"/>
    </location>
</feature>
<keyword evidence="3" id="KW-1185">Reference proteome</keyword>
<name>A0A2G1WLV9_9EURY</name>
<feature type="region of interest" description="Disordered" evidence="1">
    <location>
        <begin position="110"/>
        <end position="129"/>
    </location>
</feature>
<evidence type="ECO:0000313" key="2">
    <source>
        <dbReference type="EMBL" id="PHQ39925.1"/>
    </source>
</evidence>
<comment type="caution">
    <text evidence="2">The sequence shown here is derived from an EMBL/GenBank/DDBJ whole genome shotgun (WGS) entry which is preliminary data.</text>
</comment>
<proteinExistence type="predicted"/>
<feature type="compositionally biased region" description="Polar residues" evidence="1">
    <location>
        <begin position="1"/>
        <end position="16"/>
    </location>
</feature>
<organism evidence="2 3">
    <name type="scientific">Halorubrum persicum</name>
    <dbReference type="NCBI Taxonomy" id="1383844"/>
    <lineage>
        <taxon>Archaea</taxon>
        <taxon>Methanobacteriati</taxon>
        <taxon>Methanobacteriota</taxon>
        <taxon>Stenosarchaea group</taxon>
        <taxon>Halobacteria</taxon>
        <taxon>Halobacteriales</taxon>
        <taxon>Haloferacaceae</taxon>
        <taxon>Halorubrum</taxon>
    </lineage>
</organism>
<gene>
    <name evidence="2" type="ORF">DJ69_03660</name>
</gene>
<accession>A0A2G1WLV9</accession>
<sequence length="225" mass="22674">TSSLENSLATNENTVQAASASASVAFSSGTQDVSNDEVSVDISNLQNVQDGNVDVLVVNQNGGADGQTEEIVGSSSDLTAGDGQAVTLGQNTGNLNDQDTLRVEVHEINDPTLDDSPLDTDTATAERPATASIGSVDTITDGDSEVSVNNVDFSNAGGSVYVDAEDGSGNSLTDGATEVTSSGDGATLTLSQAASESDTVNVVVYETSSLENELASDSNTVQASA</sequence>
<feature type="non-terminal residue" evidence="2">
    <location>
        <position position="1"/>
    </location>
</feature>
<reference evidence="2 3" key="1">
    <citation type="journal article" date="2014" name="Front. Microbiol.">
        <title>Population and genomic analysis of the genus Halorubrum.</title>
        <authorList>
            <person name="Fullmer M.S."/>
            <person name="Soucy S.M."/>
            <person name="Swithers K.S."/>
            <person name="Makkay A.M."/>
            <person name="Wheeler R."/>
            <person name="Ventosa A."/>
            <person name="Gogarten J.P."/>
            <person name="Papke R.T."/>
        </authorList>
    </citation>
    <scope>NUCLEOTIDE SEQUENCE [LARGE SCALE GENOMIC DNA]</scope>
    <source>
        <strain evidence="2 3">C49</strain>
    </source>
</reference>
<protein>
    <submittedName>
        <fullName evidence="2">Uncharacterized protein</fullName>
    </submittedName>
</protein>
<evidence type="ECO:0000313" key="3">
    <source>
        <dbReference type="Proteomes" id="UP000222824"/>
    </source>
</evidence>
<dbReference type="Proteomes" id="UP000222824">
    <property type="component" value="Unassembled WGS sequence"/>
</dbReference>
<dbReference type="RefSeq" id="WP_180271713.1">
    <property type="nucleotide sequence ID" value="NZ_NHOA01000023.1"/>
</dbReference>
<feature type="compositionally biased region" description="Low complexity" evidence="1">
    <location>
        <begin position="17"/>
        <end position="26"/>
    </location>
</feature>
<dbReference type="AlphaFoldDB" id="A0A2G1WLV9"/>
<dbReference type="EMBL" id="NHOA01000023">
    <property type="protein sequence ID" value="PHQ39925.1"/>
    <property type="molecule type" value="Genomic_DNA"/>
</dbReference>